<feature type="compositionally biased region" description="Low complexity" evidence="1">
    <location>
        <begin position="55"/>
        <end position="65"/>
    </location>
</feature>
<dbReference type="EMBL" id="CADCWM010000608">
    <property type="protein sequence ID" value="CAA9572002.1"/>
    <property type="molecule type" value="Genomic_DNA"/>
</dbReference>
<evidence type="ECO:0000313" key="2">
    <source>
        <dbReference type="EMBL" id="CAA9572002.1"/>
    </source>
</evidence>
<evidence type="ECO:0000256" key="1">
    <source>
        <dbReference type="SAM" id="MobiDB-lite"/>
    </source>
</evidence>
<dbReference type="AlphaFoldDB" id="A0A6J4V8I3"/>
<name>A0A6J4V8I3_9BACT</name>
<accession>A0A6J4V8I3</accession>
<proteinExistence type="predicted"/>
<feature type="non-terminal residue" evidence="2">
    <location>
        <position position="1"/>
    </location>
</feature>
<reference evidence="2" key="1">
    <citation type="submission" date="2020-02" db="EMBL/GenBank/DDBJ databases">
        <authorList>
            <person name="Meier V. D."/>
        </authorList>
    </citation>
    <scope>NUCLEOTIDE SEQUENCE</scope>
    <source>
        <strain evidence="2">AVDCRST_MAG88</strain>
    </source>
</reference>
<feature type="region of interest" description="Disordered" evidence="1">
    <location>
        <begin position="1"/>
        <end position="90"/>
    </location>
</feature>
<sequence length="90" mass="9195">LPRPRSPGGLRRRGPPAGHGRLDPAPRGSRPRRSGSGPAADHGRRSRRGAGAGRLGARTGAARGAPRLRRRPASLVGRADGCAIGATGRV</sequence>
<feature type="non-terminal residue" evidence="2">
    <location>
        <position position="90"/>
    </location>
</feature>
<protein>
    <submittedName>
        <fullName evidence="2">Uncharacterized protein</fullName>
    </submittedName>
</protein>
<organism evidence="2">
    <name type="scientific">uncultured Thermomicrobiales bacterium</name>
    <dbReference type="NCBI Taxonomy" id="1645740"/>
    <lineage>
        <taxon>Bacteria</taxon>
        <taxon>Pseudomonadati</taxon>
        <taxon>Thermomicrobiota</taxon>
        <taxon>Thermomicrobia</taxon>
        <taxon>Thermomicrobiales</taxon>
        <taxon>environmental samples</taxon>
    </lineage>
</organism>
<gene>
    <name evidence="2" type="ORF">AVDCRST_MAG88-2430</name>
</gene>